<proteinExistence type="predicted"/>
<dbReference type="Proteomes" id="UP001642464">
    <property type="component" value="Unassembled WGS sequence"/>
</dbReference>
<dbReference type="Pfam" id="PF13086">
    <property type="entry name" value="AAA_11"/>
    <property type="match status" value="2"/>
</dbReference>
<dbReference type="InterPro" id="IPR045055">
    <property type="entry name" value="DNA2/NAM7-like"/>
</dbReference>
<dbReference type="Pfam" id="PF13087">
    <property type="entry name" value="AAA_12"/>
    <property type="match status" value="1"/>
</dbReference>
<evidence type="ECO:0000313" key="5">
    <source>
        <dbReference type="Proteomes" id="UP001642464"/>
    </source>
</evidence>
<dbReference type="CDD" id="cd18808">
    <property type="entry name" value="SF1_C_Upf1"/>
    <property type="match status" value="1"/>
</dbReference>
<keyword evidence="5" id="KW-1185">Reference proteome</keyword>
<dbReference type="InterPro" id="IPR041677">
    <property type="entry name" value="DNA2/NAM7_AAA_11"/>
</dbReference>
<organism evidence="4 5">
    <name type="scientific">Durusdinium trenchii</name>
    <dbReference type="NCBI Taxonomy" id="1381693"/>
    <lineage>
        <taxon>Eukaryota</taxon>
        <taxon>Sar</taxon>
        <taxon>Alveolata</taxon>
        <taxon>Dinophyceae</taxon>
        <taxon>Suessiales</taxon>
        <taxon>Symbiodiniaceae</taxon>
        <taxon>Durusdinium</taxon>
    </lineage>
</organism>
<gene>
    <name evidence="4" type="ORF">SCF082_LOCUS41340</name>
</gene>
<dbReference type="InterPro" id="IPR027417">
    <property type="entry name" value="P-loop_NTPase"/>
</dbReference>
<feature type="domain" description="DNA2/NAM7 helicase helicase" evidence="2">
    <location>
        <begin position="383"/>
        <end position="591"/>
    </location>
</feature>
<feature type="region of interest" description="Disordered" evidence="1">
    <location>
        <begin position="439"/>
        <end position="468"/>
    </location>
</feature>
<feature type="domain" description="DNA2/NAM7 helicase helicase" evidence="2">
    <location>
        <begin position="739"/>
        <end position="830"/>
    </location>
</feature>
<dbReference type="InterPro" id="IPR047187">
    <property type="entry name" value="SF1_C_Upf1"/>
</dbReference>
<comment type="caution">
    <text evidence="4">The sequence shown here is derived from an EMBL/GenBank/DDBJ whole genome shotgun (WGS) entry which is preliminary data.</text>
</comment>
<evidence type="ECO:0000256" key="1">
    <source>
        <dbReference type="SAM" id="MobiDB-lite"/>
    </source>
</evidence>
<evidence type="ECO:0000259" key="2">
    <source>
        <dbReference type="Pfam" id="PF13086"/>
    </source>
</evidence>
<sequence>MYCRPHLQHLLGTKLSKKADSVHLAEELLLFLEEILPACGRGGSSASELGLLRNVLRSKLWQRELPNLLDGSDTGKGSLNATAKKLVDQILEARPMEAYLLKLGAGLLREGRVSSLIAMINALSDRLACEDGLVQWASSRRQLPLVPHILAEDLSDLQDLPEVSWMYETMSDYLETYFRLLRADCFLPLQKGIRDFLNGDATDMRVFRASVSEFHLVRGSKGLVASMEVTNMFKHPVPFPTRVLMPSNLVCMSLSEEPFAEVLWGRVAERPSDKNVQKKTSMTVTIEFLDDLNRIDRSSFISCLLAPPPGGLLLVESPVMFLSFGPVLRRLQSLTGGEHGTVPLGSSLLGLPKSAKEARKELPWSRFTIRSLEKSIESGENSFDASQRQALEVILTSTLSVVQGPPGTGKSFTGVQAIRHLLKVPASLLSECLEPRRPYIPPQRGLSSPPFDSSDSESDLTFSNPSESELNQTKKLRVLVLTYKNHALDECLLDCLKHCPGADVVRIGGRCESEELKGRNLQIRSKEKIKDRAVGKMLRSLILRKDELKPQIQRALDDLSVKLDPFQLFWQHSPPQQKLSLLHGCQLASGNRPANQRHRHQQQHERIRESIVHGDDSAPQEFQSCFQKWCPFAPRESMAVQPPKAVLKETDLSDEEAEDEVKERQALQERLEKLCTWTPGTLKNISVFSPPPAKASIVARGPDAGYTTDVWTLDTESRARLLGMWLQSETSISWPLVEALCKENDEIQARINELERHHMAGILRDADIVGCTISGASIRCDLLADVDFPVVLVEEAAEILEPQLLAALPPSCKQLILIGDHFQLRPAIQSYQLGRERNFDRSMIERLFASEEADYPKATLNKQNRMRDEFLGLLRPFYPKLQTNHQRIRDNQMLTMAGKSMFFVTMRSFSEVEATERRSPTNPEEAKMITAFCQHILREGYKATEISVLSMYTGQVSLLRSLLRNARLEDIKCSSVDRYQGDENNFVLVSLVRSNAQAKVGFVSERNRLIVALSRARCGVYLFGNDEILKRKSKEWLGKNVTTCAMKNWTAAIDAIKLAIGKETILGHHPCYLQCYEECDNGMDDCKVCEAEREKVRKEKLEEIAKELREIISPDYVSIEEIHLDGCSEHAEVQQQLKTYFPEAHWQITLEECHRIKNNNLRKRFLQRHESIQCPSEPKLLFVELASAEDAKLAAEAGLALGLGTRQKKRGGGQGRTIQARQADFFLSTRLEKRQVGKNPRKIHLALCRVQLGRVYDIGVRQHRRKLDDKLEEGFDSAYDKESCCHRLRQANLQLALPIFTMELFVKPKYNAAEIPPYWSGKVGLPFGVVPVSPEEHAALKEALRPGGTLGGRDQRESGEYSGFRLKAAWRLEHPGLWGKYIAEKLNMTNQLEILYPTSAITQNQIRDEDSHQEASGGAGRWSQ</sequence>
<reference evidence="4 5" key="1">
    <citation type="submission" date="2024-02" db="EMBL/GenBank/DDBJ databases">
        <authorList>
            <person name="Chen Y."/>
            <person name="Shah S."/>
            <person name="Dougan E. K."/>
            <person name="Thang M."/>
            <person name="Chan C."/>
        </authorList>
    </citation>
    <scope>NUCLEOTIDE SEQUENCE [LARGE SCALE GENOMIC DNA]</scope>
</reference>
<dbReference type="PANTHER" id="PTHR10887:SF341">
    <property type="entry name" value="NFX1-TYPE ZINC FINGER-CONTAINING PROTEIN 1"/>
    <property type="match status" value="1"/>
</dbReference>
<evidence type="ECO:0000313" key="4">
    <source>
        <dbReference type="EMBL" id="CAK9087451.1"/>
    </source>
</evidence>
<keyword evidence="4" id="KW-0347">Helicase</keyword>
<dbReference type="EMBL" id="CAXAMM010039574">
    <property type="protein sequence ID" value="CAK9087451.1"/>
    <property type="molecule type" value="Genomic_DNA"/>
</dbReference>
<keyword evidence="4" id="KW-0547">Nucleotide-binding</keyword>
<dbReference type="Gene3D" id="3.40.50.300">
    <property type="entry name" value="P-loop containing nucleotide triphosphate hydrolases"/>
    <property type="match status" value="2"/>
</dbReference>
<keyword evidence="4" id="KW-0067">ATP-binding</keyword>
<dbReference type="GO" id="GO:0004386">
    <property type="term" value="F:helicase activity"/>
    <property type="evidence" value="ECO:0007669"/>
    <property type="project" value="UniProtKB-KW"/>
</dbReference>
<evidence type="ECO:0000259" key="3">
    <source>
        <dbReference type="Pfam" id="PF13087"/>
    </source>
</evidence>
<accession>A0ABP0QGW4</accession>
<name>A0ABP0QGW4_9DINO</name>
<protein>
    <submittedName>
        <fullName evidence="4">Helicase required for RNAi-mediated heterochromatin assembly 1</fullName>
    </submittedName>
</protein>
<dbReference type="PANTHER" id="PTHR10887">
    <property type="entry name" value="DNA2/NAM7 HELICASE FAMILY"/>
    <property type="match status" value="1"/>
</dbReference>
<feature type="region of interest" description="Disordered" evidence="1">
    <location>
        <begin position="1405"/>
        <end position="1424"/>
    </location>
</feature>
<dbReference type="SUPFAM" id="SSF52540">
    <property type="entry name" value="P-loop containing nucleoside triphosphate hydrolases"/>
    <property type="match status" value="1"/>
</dbReference>
<feature type="domain" description="DNA2/NAM7 helicase-like C-terminal" evidence="3">
    <location>
        <begin position="840"/>
        <end position="1026"/>
    </location>
</feature>
<dbReference type="InterPro" id="IPR041679">
    <property type="entry name" value="DNA2/NAM7-like_C"/>
</dbReference>
<keyword evidence="4" id="KW-0378">Hydrolase</keyword>